<organism evidence="9 10">
    <name type="scientific">Synaphobranchus kaupii</name>
    <name type="common">Kaup's arrowtooth eel</name>
    <dbReference type="NCBI Taxonomy" id="118154"/>
    <lineage>
        <taxon>Eukaryota</taxon>
        <taxon>Metazoa</taxon>
        <taxon>Chordata</taxon>
        <taxon>Craniata</taxon>
        <taxon>Vertebrata</taxon>
        <taxon>Euteleostomi</taxon>
        <taxon>Actinopterygii</taxon>
        <taxon>Neopterygii</taxon>
        <taxon>Teleostei</taxon>
        <taxon>Anguilliformes</taxon>
        <taxon>Synaphobranchidae</taxon>
        <taxon>Synaphobranchus</taxon>
    </lineage>
</organism>
<evidence type="ECO:0000259" key="8">
    <source>
        <dbReference type="PROSITE" id="PS50888"/>
    </source>
</evidence>
<keyword evidence="6" id="KW-0539">Nucleus</keyword>
<dbReference type="GO" id="GO:0046983">
    <property type="term" value="F:protein dimerization activity"/>
    <property type="evidence" value="ECO:0007669"/>
    <property type="project" value="InterPro"/>
</dbReference>
<keyword evidence="7" id="KW-0175">Coiled coil</keyword>
<reference evidence="9" key="1">
    <citation type="journal article" date="2023" name="Science">
        <title>Genome structures resolve the early diversification of teleost fishes.</title>
        <authorList>
            <person name="Parey E."/>
            <person name="Louis A."/>
            <person name="Montfort J."/>
            <person name="Bouchez O."/>
            <person name="Roques C."/>
            <person name="Iampietro C."/>
            <person name="Lluch J."/>
            <person name="Castinel A."/>
            <person name="Donnadieu C."/>
            <person name="Desvignes T."/>
            <person name="Floi Bucao C."/>
            <person name="Jouanno E."/>
            <person name="Wen M."/>
            <person name="Mejri S."/>
            <person name="Dirks R."/>
            <person name="Jansen H."/>
            <person name="Henkel C."/>
            <person name="Chen W.J."/>
            <person name="Zahm M."/>
            <person name="Cabau C."/>
            <person name="Klopp C."/>
            <person name="Thompson A.W."/>
            <person name="Robinson-Rechavi M."/>
            <person name="Braasch I."/>
            <person name="Lecointre G."/>
            <person name="Bobe J."/>
            <person name="Postlethwait J.H."/>
            <person name="Berthelot C."/>
            <person name="Roest Crollius H."/>
            <person name="Guiguen Y."/>
        </authorList>
    </citation>
    <scope>NUCLEOTIDE SEQUENCE</scope>
    <source>
        <strain evidence="9">WJC10195</strain>
    </source>
</reference>
<feature type="domain" description="BHLH" evidence="8">
    <location>
        <begin position="174"/>
        <end position="230"/>
    </location>
</feature>
<dbReference type="Proteomes" id="UP001152622">
    <property type="component" value="Chromosome 17"/>
</dbReference>
<comment type="caution">
    <text evidence="9">The sequence shown here is derived from an EMBL/GenBank/DDBJ whole genome shotgun (WGS) entry which is preliminary data.</text>
</comment>
<dbReference type="PROSITE" id="PS50888">
    <property type="entry name" value="BHLH"/>
    <property type="match status" value="1"/>
</dbReference>
<evidence type="ECO:0000313" key="9">
    <source>
        <dbReference type="EMBL" id="KAJ8338671.1"/>
    </source>
</evidence>
<dbReference type="FunFam" id="4.10.280.10:FF:000028">
    <property type="entry name" value="MLX interacting protein like"/>
    <property type="match status" value="1"/>
</dbReference>
<dbReference type="PROSITE" id="PS51257">
    <property type="entry name" value="PROKAR_LIPOPROTEIN"/>
    <property type="match status" value="1"/>
</dbReference>
<dbReference type="PANTHER" id="PTHR15741:SF40">
    <property type="entry name" value="MLX-INTERACTING PROTEIN"/>
    <property type="match status" value="1"/>
</dbReference>
<evidence type="ECO:0000256" key="2">
    <source>
        <dbReference type="ARBA" id="ARBA00022553"/>
    </source>
</evidence>
<dbReference type="GO" id="GO:0005634">
    <property type="term" value="C:nucleus"/>
    <property type="evidence" value="ECO:0007669"/>
    <property type="project" value="UniProtKB-SubCell"/>
</dbReference>
<evidence type="ECO:0000313" key="10">
    <source>
        <dbReference type="Proteomes" id="UP001152622"/>
    </source>
</evidence>
<evidence type="ECO:0000256" key="6">
    <source>
        <dbReference type="ARBA" id="ARBA00023242"/>
    </source>
</evidence>
<dbReference type="GO" id="GO:0000981">
    <property type="term" value="F:DNA-binding transcription factor activity, RNA polymerase II-specific"/>
    <property type="evidence" value="ECO:0007669"/>
    <property type="project" value="TreeGrafter"/>
</dbReference>
<keyword evidence="2" id="KW-0597">Phosphoprotein</keyword>
<evidence type="ECO:0000256" key="7">
    <source>
        <dbReference type="SAM" id="Coils"/>
    </source>
</evidence>
<comment type="subcellular location">
    <subcellularLocation>
        <location evidence="1">Nucleus</location>
    </subcellularLocation>
</comment>
<name>A0A9Q1IGG9_SYNKA</name>
<dbReference type="PANTHER" id="PTHR15741">
    <property type="entry name" value="BASIC HELIX-LOOP-HELIX ZIP TRANSCRIPTION FACTOR"/>
    <property type="match status" value="1"/>
</dbReference>
<evidence type="ECO:0000256" key="3">
    <source>
        <dbReference type="ARBA" id="ARBA00023015"/>
    </source>
</evidence>
<evidence type="ECO:0000256" key="1">
    <source>
        <dbReference type="ARBA" id="ARBA00004123"/>
    </source>
</evidence>
<dbReference type="Gene3D" id="4.10.280.10">
    <property type="entry name" value="Helix-loop-helix DNA-binding domain"/>
    <property type="match status" value="1"/>
</dbReference>
<gene>
    <name evidence="9" type="ORF">SKAU_G00354570</name>
</gene>
<keyword evidence="5" id="KW-0804">Transcription</keyword>
<dbReference type="InterPro" id="IPR011598">
    <property type="entry name" value="bHLH_dom"/>
</dbReference>
<dbReference type="GO" id="GO:0000978">
    <property type="term" value="F:RNA polymerase II cis-regulatory region sequence-specific DNA binding"/>
    <property type="evidence" value="ECO:0007669"/>
    <property type="project" value="TreeGrafter"/>
</dbReference>
<evidence type="ECO:0000256" key="5">
    <source>
        <dbReference type="ARBA" id="ARBA00023163"/>
    </source>
</evidence>
<sequence length="380" mass="42236">MPHRPRAQAPSLAVGTAACPAFTPPRPRPGPADDCRRTRRVQNIVPAKPRPPPPLFITVCCYSLLHQRAVLPHTLAFHGRVEASVFLCVVTELLRPLKNCYQSEKRAFSSRDGIAARSVRRMASLKRVAELRLCLRSPQVPSPPHSGAVLIAPSCLPAEATPPSNVVIGPGDITQGCRLISAEQKRRFSINAGFRTLCSLVPTLKTKSSSKPQVTNAATLQKTVEYIGKLQQERQQMQEETRSLREEIEELNASISSCHQKLPATGAPVTRHRLDYMWDKFNAYVRTRTVQNWKFWIFSIIIKPLFESFNSTVSTASVLELHQTTLRWLEQHCSLLALRPMVLDALLQLSTSSSILTHPSRLPEEACRAVGHAPGNRGES</sequence>
<dbReference type="AlphaFoldDB" id="A0A9Q1IGG9"/>
<proteinExistence type="predicted"/>
<dbReference type="SUPFAM" id="SSF47459">
    <property type="entry name" value="HLH, helix-loop-helix DNA-binding domain"/>
    <property type="match status" value="1"/>
</dbReference>
<dbReference type="Pfam" id="PF00010">
    <property type="entry name" value="HLH"/>
    <property type="match status" value="1"/>
</dbReference>
<evidence type="ECO:0000256" key="4">
    <source>
        <dbReference type="ARBA" id="ARBA00023125"/>
    </source>
</evidence>
<feature type="coiled-coil region" evidence="7">
    <location>
        <begin position="220"/>
        <end position="254"/>
    </location>
</feature>
<dbReference type="InterPro" id="IPR036638">
    <property type="entry name" value="HLH_DNA-bd_sf"/>
</dbReference>
<keyword evidence="3" id="KW-0805">Transcription regulation</keyword>
<keyword evidence="4" id="KW-0238">DNA-binding</keyword>
<accession>A0A9Q1IGG9</accession>
<dbReference type="OrthoDB" id="6022628at2759"/>
<dbReference type="InterPro" id="IPR052207">
    <property type="entry name" value="Max-like/E-box_TFs"/>
</dbReference>
<dbReference type="EMBL" id="JAINUF010000017">
    <property type="protein sequence ID" value="KAJ8338671.1"/>
    <property type="molecule type" value="Genomic_DNA"/>
</dbReference>
<dbReference type="SMART" id="SM00353">
    <property type="entry name" value="HLH"/>
    <property type="match status" value="1"/>
</dbReference>
<keyword evidence="10" id="KW-1185">Reference proteome</keyword>
<protein>
    <recommendedName>
        <fullName evidence="8">BHLH domain-containing protein</fullName>
    </recommendedName>
</protein>